<organism evidence="2 3">
    <name type="scientific">Cephalotus follicularis</name>
    <name type="common">Albany pitcher plant</name>
    <dbReference type="NCBI Taxonomy" id="3775"/>
    <lineage>
        <taxon>Eukaryota</taxon>
        <taxon>Viridiplantae</taxon>
        <taxon>Streptophyta</taxon>
        <taxon>Embryophyta</taxon>
        <taxon>Tracheophyta</taxon>
        <taxon>Spermatophyta</taxon>
        <taxon>Magnoliopsida</taxon>
        <taxon>eudicotyledons</taxon>
        <taxon>Gunneridae</taxon>
        <taxon>Pentapetalae</taxon>
        <taxon>rosids</taxon>
        <taxon>fabids</taxon>
        <taxon>Oxalidales</taxon>
        <taxon>Cephalotaceae</taxon>
        <taxon>Cephalotus</taxon>
    </lineage>
</organism>
<protein>
    <submittedName>
        <fullName evidence="2">DnaJ domain-containing protein</fullName>
    </submittedName>
</protein>
<dbReference type="PANTHER" id="PTHR45432:SF2">
    <property type="entry name" value="CHAPERONE PROTEIN DNAJ 11, CHLOROPLASTIC"/>
    <property type="match status" value="1"/>
</dbReference>
<dbReference type="PANTHER" id="PTHR45432">
    <property type="entry name" value="CHAPERONE PROTEIN DNAJ 11, CHLOROPLASTIC-LIKE"/>
    <property type="match status" value="1"/>
</dbReference>
<dbReference type="PROSITE" id="PS50076">
    <property type="entry name" value="DNAJ_2"/>
    <property type="match status" value="1"/>
</dbReference>
<dbReference type="InParanoid" id="A0A1Q3BRD4"/>
<dbReference type="STRING" id="3775.A0A1Q3BRD4"/>
<keyword evidence="3" id="KW-1185">Reference proteome</keyword>
<comment type="caution">
    <text evidence="2">The sequence shown here is derived from an EMBL/GenBank/DDBJ whole genome shotgun (WGS) entry which is preliminary data.</text>
</comment>
<dbReference type="SMART" id="SM00271">
    <property type="entry name" value="DnaJ"/>
    <property type="match status" value="1"/>
</dbReference>
<dbReference type="PRINTS" id="PR00625">
    <property type="entry name" value="JDOMAIN"/>
</dbReference>
<dbReference type="SUPFAM" id="SSF46565">
    <property type="entry name" value="Chaperone J-domain"/>
    <property type="match status" value="1"/>
</dbReference>
<evidence type="ECO:0000259" key="1">
    <source>
        <dbReference type="PROSITE" id="PS50076"/>
    </source>
</evidence>
<dbReference type="InterPro" id="IPR036869">
    <property type="entry name" value="J_dom_sf"/>
</dbReference>
<dbReference type="InterPro" id="IPR001623">
    <property type="entry name" value="DnaJ_domain"/>
</dbReference>
<accession>A0A1Q3BRD4</accession>
<dbReference type="InterPro" id="IPR018253">
    <property type="entry name" value="DnaJ_domain_CS"/>
</dbReference>
<sequence>MTTKSSPTTQTLFHILRIKESASQSEIKAAYRTLAKMHHPDAVSSADSKGLDFIEIHNAYATLSDPIARARYDMSIGATHQFRYSTIFTGFQPASTGFRPMKRWETDQCW</sequence>
<dbReference type="Gene3D" id="1.10.287.110">
    <property type="entry name" value="DnaJ domain"/>
    <property type="match status" value="1"/>
</dbReference>
<dbReference type="Pfam" id="PF00226">
    <property type="entry name" value="DnaJ"/>
    <property type="match status" value="1"/>
</dbReference>
<feature type="domain" description="J" evidence="1">
    <location>
        <begin position="11"/>
        <end position="76"/>
    </location>
</feature>
<dbReference type="Proteomes" id="UP000187406">
    <property type="component" value="Unassembled WGS sequence"/>
</dbReference>
<dbReference type="PROSITE" id="PS00636">
    <property type="entry name" value="DNAJ_1"/>
    <property type="match status" value="1"/>
</dbReference>
<name>A0A1Q3BRD4_CEPFO</name>
<gene>
    <name evidence="2" type="ORF">CFOL_v3_14079</name>
</gene>
<evidence type="ECO:0000313" key="2">
    <source>
        <dbReference type="EMBL" id="GAV70581.1"/>
    </source>
</evidence>
<evidence type="ECO:0000313" key="3">
    <source>
        <dbReference type="Proteomes" id="UP000187406"/>
    </source>
</evidence>
<dbReference type="OrthoDB" id="445556at2759"/>
<dbReference type="CDD" id="cd06257">
    <property type="entry name" value="DnaJ"/>
    <property type="match status" value="1"/>
</dbReference>
<proteinExistence type="predicted"/>
<dbReference type="AlphaFoldDB" id="A0A1Q3BRD4"/>
<dbReference type="EMBL" id="BDDD01000823">
    <property type="protein sequence ID" value="GAV70581.1"/>
    <property type="molecule type" value="Genomic_DNA"/>
</dbReference>
<reference evidence="3" key="1">
    <citation type="submission" date="2016-04" db="EMBL/GenBank/DDBJ databases">
        <title>Cephalotus genome sequencing.</title>
        <authorList>
            <person name="Fukushima K."/>
            <person name="Hasebe M."/>
            <person name="Fang X."/>
        </authorList>
    </citation>
    <scope>NUCLEOTIDE SEQUENCE [LARGE SCALE GENOMIC DNA]</scope>
    <source>
        <strain evidence="3">cv. St1</strain>
    </source>
</reference>